<sequence>MFSVFAFLIYYFVVYAFFSPGSQTFFRLTMFGLFLACIVSSCMFHSGSRERSTVDAMPGEMHPEETNTPHDAPAPSKAD</sequence>
<dbReference type="AlphaFoldDB" id="A0A9Q4MGB3"/>
<feature type="transmembrane region" description="Helical" evidence="2">
    <location>
        <begin position="26"/>
        <end position="44"/>
    </location>
</feature>
<gene>
    <name evidence="3" type="ORF">FG476_03095</name>
</gene>
<reference evidence="3" key="2">
    <citation type="journal article" date="2020" name="Appl. Environ. Microbiol.">
        <title>Multiple intercontinental introductions associated with the emergence of a plant pathogen in Europe.</title>
        <authorList>
            <person name="Landa B.B."/>
            <person name="Castillo A.I."/>
            <person name="Giampetruzzi A."/>
            <person name="Kahn A."/>
            <person name="Roman-Ecija M."/>
            <person name="Velasco-Amo M.P."/>
            <person name="Navas-Cortes J.A."/>
            <person name="Marco-Noales E."/>
            <person name="Barbe S."/>
            <person name="Moralejo E."/>
            <person name="Coletta-Filho H.D."/>
            <person name="Saldarelli P."/>
            <person name="Saponari M."/>
            <person name="Almeida R.P.P."/>
        </authorList>
    </citation>
    <scope>NUCLEOTIDE SEQUENCE</scope>
    <source>
        <strain evidence="3">XYL1981</strain>
    </source>
</reference>
<proteinExistence type="predicted"/>
<evidence type="ECO:0000313" key="4">
    <source>
        <dbReference type="Proteomes" id="UP000474061"/>
    </source>
</evidence>
<evidence type="ECO:0000256" key="1">
    <source>
        <dbReference type="SAM" id="MobiDB-lite"/>
    </source>
</evidence>
<evidence type="ECO:0000256" key="2">
    <source>
        <dbReference type="SAM" id="Phobius"/>
    </source>
</evidence>
<keyword evidence="2" id="KW-0472">Membrane</keyword>
<organism evidence="3 4">
    <name type="scientific">Xylella fastidiosa subsp. multiplex</name>
    <dbReference type="NCBI Taxonomy" id="644357"/>
    <lineage>
        <taxon>Bacteria</taxon>
        <taxon>Pseudomonadati</taxon>
        <taxon>Pseudomonadota</taxon>
        <taxon>Gammaproteobacteria</taxon>
        <taxon>Lysobacterales</taxon>
        <taxon>Lysobacteraceae</taxon>
        <taxon>Xylella</taxon>
    </lineage>
</organism>
<evidence type="ECO:0000313" key="3">
    <source>
        <dbReference type="EMBL" id="MRU23105.1"/>
    </source>
</evidence>
<feature type="region of interest" description="Disordered" evidence="1">
    <location>
        <begin position="53"/>
        <end position="79"/>
    </location>
</feature>
<dbReference type="EMBL" id="VDCJ01000330">
    <property type="protein sequence ID" value="MRU23105.1"/>
    <property type="molecule type" value="Genomic_DNA"/>
</dbReference>
<comment type="caution">
    <text evidence="3">The sequence shown here is derived from an EMBL/GenBank/DDBJ whole genome shotgun (WGS) entry which is preliminary data.</text>
</comment>
<dbReference type="Proteomes" id="UP000474061">
    <property type="component" value="Unassembled WGS sequence"/>
</dbReference>
<reference evidence="3" key="1">
    <citation type="submission" date="2019-05" db="EMBL/GenBank/DDBJ databases">
        <authorList>
            <person name="Castillo A."/>
            <person name="Giampetruzzi A."/>
            <person name="Landa B."/>
            <person name="Saponari M."/>
            <person name="Almeida R.P.P."/>
            <person name="Moralejo E."/>
            <person name="Marco-Noales E."/>
            <person name="Velasco-Amo M.P."/>
            <person name="Roman-Ecija M."/>
            <person name="Navarro I."/>
            <person name="Monterde A."/>
            <person name="Barbe S."/>
        </authorList>
    </citation>
    <scope>NUCLEOTIDE SEQUENCE</scope>
    <source>
        <strain evidence="3">XYL1981</strain>
    </source>
</reference>
<protein>
    <submittedName>
        <fullName evidence="3">Uncharacterized protein</fullName>
    </submittedName>
</protein>
<name>A0A9Q4MGB3_XYLFS</name>
<keyword evidence="2" id="KW-0812">Transmembrane</keyword>
<keyword evidence="2" id="KW-1133">Transmembrane helix</keyword>
<accession>A0A9Q4MGB3</accession>